<feature type="region of interest" description="Disordered" evidence="1">
    <location>
        <begin position="1"/>
        <end position="37"/>
    </location>
</feature>
<dbReference type="EMBL" id="PJNB01000001">
    <property type="protein sequence ID" value="PKW13975.1"/>
    <property type="molecule type" value="Genomic_DNA"/>
</dbReference>
<proteinExistence type="predicted"/>
<gene>
    <name evidence="2" type="ORF">A8926_1545</name>
</gene>
<dbReference type="AlphaFoldDB" id="A0A2N3XTJ1"/>
<sequence>MRFGRPLGRSAGDRRTMRCSRTASTAPSGNHRDRAHTGPLVVLGALARFRKITGVSEVGA</sequence>
<feature type="compositionally biased region" description="Polar residues" evidence="1">
    <location>
        <begin position="19"/>
        <end position="28"/>
    </location>
</feature>
<evidence type="ECO:0000256" key="1">
    <source>
        <dbReference type="SAM" id="MobiDB-lite"/>
    </source>
</evidence>
<reference evidence="2" key="1">
    <citation type="submission" date="2017-12" db="EMBL/GenBank/DDBJ databases">
        <title>Sequencing the genomes of 1000 Actinobacteria strains.</title>
        <authorList>
            <person name="Klenk H.-P."/>
        </authorList>
    </citation>
    <scope>NUCLEOTIDE SEQUENCE [LARGE SCALE GENOMIC DNA]</scope>
    <source>
        <strain evidence="2">DSM 44228</strain>
    </source>
</reference>
<comment type="caution">
    <text evidence="2">The sequence shown here is derived from an EMBL/GenBank/DDBJ whole genome shotgun (WGS) entry which is preliminary data.</text>
</comment>
<accession>A0A2N3XTJ1</accession>
<name>A0A2N3XTJ1_SACSN</name>
<protein>
    <submittedName>
        <fullName evidence="2">Uncharacterized protein</fullName>
    </submittedName>
</protein>
<evidence type="ECO:0000313" key="2">
    <source>
        <dbReference type="EMBL" id="PKW13975.1"/>
    </source>
</evidence>
<dbReference type="Proteomes" id="UP000233786">
    <property type="component" value="Unassembled WGS sequence"/>
</dbReference>
<keyword evidence="3" id="KW-1185">Reference proteome</keyword>
<evidence type="ECO:0000313" key="3">
    <source>
        <dbReference type="Proteomes" id="UP000233786"/>
    </source>
</evidence>
<organism evidence="2 3">
    <name type="scientific">Saccharopolyspora spinosa</name>
    <dbReference type="NCBI Taxonomy" id="60894"/>
    <lineage>
        <taxon>Bacteria</taxon>
        <taxon>Bacillati</taxon>
        <taxon>Actinomycetota</taxon>
        <taxon>Actinomycetes</taxon>
        <taxon>Pseudonocardiales</taxon>
        <taxon>Pseudonocardiaceae</taxon>
        <taxon>Saccharopolyspora</taxon>
    </lineage>
</organism>